<dbReference type="HOGENOM" id="CLU_073517_2_0_9"/>
<dbReference type="AlphaFoldDB" id="B1HNW7"/>
<reference evidence="3 4" key="1">
    <citation type="journal article" date="2008" name="J. Bacteriol.">
        <title>Complete genome sequence of the mosquitocidal bacterium Bacillus sphaericus C3-41 and comparison with those of closely related Bacillus species.</title>
        <authorList>
            <person name="Hu X."/>
            <person name="Fan W."/>
            <person name="Han B."/>
            <person name="Liu H."/>
            <person name="Zheng D."/>
            <person name="Li Q."/>
            <person name="Dong W."/>
            <person name="Yan J."/>
            <person name="Gao M."/>
            <person name="Berry C."/>
            <person name="Yuan Z."/>
        </authorList>
    </citation>
    <scope>NUCLEOTIDE SEQUENCE [LARGE SCALE GENOMIC DNA]</scope>
    <source>
        <strain evidence="3 4">C3-41</strain>
    </source>
</reference>
<dbReference type="PANTHER" id="PTHR31750">
    <property type="entry name" value="PROTEIN STAY-GREEN 1, CHLOROPLASTIC-RELATED"/>
    <property type="match status" value="1"/>
</dbReference>
<feature type="domain" description="Staygreen protein" evidence="2">
    <location>
        <begin position="25"/>
        <end position="171"/>
    </location>
</feature>
<gene>
    <name evidence="3" type="ordered locus">Bsph_4736</name>
</gene>
<evidence type="ECO:0000313" key="3">
    <source>
        <dbReference type="EMBL" id="ACA42180.1"/>
    </source>
</evidence>
<dbReference type="PANTHER" id="PTHR31750:SF4">
    <property type="entry name" value="LP06106P"/>
    <property type="match status" value="1"/>
</dbReference>
<dbReference type="EnsemblBacteria" id="ACA42180">
    <property type="protein sequence ID" value="ACA42180"/>
    <property type="gene ID" value="Bsph_4736"/>
</dbReference>
<name>B1HNW7_LYSSC</name>
<sequence>MTFNYLIGLYLHIDRKMNGVDSLGKFDPEKLFVQYRHGITTMKPVIPRRYTLTHSDDTGDLFLTIGNEYAWDKVNTKMRDEVLGEWITNGECFYFYLYLYIEQGEYNQNAAAKRNEIFRRELPLALTAIRYGDRSLFNQYPKLDSAHIIVNFISTYPQFARQENWGTFSSYSNH</sequence>
<dbReference type="EMBL" id="CP000817">
    <property type="protein sequence ID" value="ACA42180.1"/>
    <property type="molecule type" value="Genomic_DNA"/>
</dbReference>
<dbReference type="KEGG" id="lsp:Bsph_4736"/>
<evidence type="ECO:0000313" key="4">
    <source>
        <dbReference type="Proteomes" id="UP000002164"/>
    </source>
</evidence>
<protein>
    <recommendedName>
        <fullName evidence="2">Staygreen protein domain-containing protein</fullName>
    </recommendedName>
</protein>
<accession>B1HNW7</accession>
<keyword evidence="1" id="KW-0809">Transit peptide</keyword>
<dbReference type="Pfam" id="PF12638">
    <property type="entry name" value="Staygreen"/>
    <property type="match status" value="1"/>
</dbReference>
<proteinExistence type="predicted"/>
<dbReference type="Proteomes" id="UP000002164">
    <property type="component" value="Chromosome"/>
</dbReference>
<evidence type="ECO:0000259" key="2">
    <source>
        <dbReference type="Pfam" id="PF12638"/>
    </source>
</evidence>
<evidence type="ECO:0000256" key="1">
    <source>
        <dbReference type="ARBA" id="ARBA00022946"/>
    </source>
</evidence>
<dbReference type="InterPro" id="IPR024438">
    <property type="entry name" value="Staygreen"/>
</dbReference>
<organism evidence="3 4">
    <name type="scientific">Lysinibacillus sphaericus (strain C3-41)</name>
    <dbReference type="NCBI Taxonomy" id="444177"/>
    <lineage>
        <taxon>Bacteria</taxon>
        <taxon>Bacillati</taxon>
        <taxon>Bacillota</taxon>
        <taxon>Bacilli</taxon>
        <taxon>Bacillales</taxon>
        <taxon>Bacillaceae</taxon>
        <taxon>Lysinibacillus</taxon>
    </lineage>
</organism>